<proteinExistence type="predicted"/>
<keyword evidence="2" id="KW-0732">Signal</keyword>
<gene>
    <name evidence="3" type="ORF">g.24277</name>
</gene>
<feature type="region of interest" description="Disordered" evidence="1">
    <location>
        <begin position="78"/>
        <end position="113"/>
    </location>
</feature>
<evidence type="ECO:0000256" key="2">
    <source>
        <dbReference type="SAM" id="SignalP"/>
    </source>
</evidence>
<feature type="signal peptide" evidence="2">
    <location>
        <begin position="1"/>
        <end position="18"/>
    </location>
</feature>
<feature type="compositionally biased region" description="Polar residues" evidence="1">
    <location>
        <begin position="80"/>
        <end position="89"/>
    </location>
</feature>
<organism evidence="3">
    <name type="scientific">Graphocephala atropunctata</name>
    <dbReference type="NCBI Taxonomy" id="36148"/>
    <lineage>
        <taxon>Eukaryota</taxon>
        <taxon>Metazoa</taxon>
        <taxon>Ecdysozoa</taxon>
        <taxon>Arthropoda</taxon>
        <taxon>Hexapoda</taxon>
        <taxon>Insecta</taxon>
        <taxon>Pterygota</taxon>
        <taxon>Neoptera</taxon>
        <taxon>Paraneoptera</taxon>
        <taxon>Hemiptera</taxon>
        <taxon>Auchenorrhyncha</taxon>
        <taxon>Membracoidea</taxon>
        <taxon>Cicadellidae</taxon>
        <taxon>Cicadellinae</taxon>
        <taxon>Cicadellini</taxon>
        <taxon>Graphocephala</taxon>
    </lineage>
</organism>
<sequence length="138" mass="15215">MKFFIIILIVGFSLVANARIKKKHARGGKDENPPIEVDDIYYDDDFVIDIPTQNPPENTLSGKDDIFEEDPSFIIHKPTTESTKYLTAHQSKDSSDSSTDLTKHKNWPLVTNEGNCGHSASQLGGLKSIGGHKHTGGH</sequence>
<accession>A0A1B6KKB8</accession>
<dbReference type="EMBL" id="GEBQ01028084">
    <property type="protein sequence ID" value="JAT11893.1"/>
    <property type="molecule type" value="Transcribed_RNA"/>
</dbReference>
<evidence type="ECO:0000256" key="1">
    <source>
        <dbReference type="SAM" id="MobiDB-lite"/>
    </source>
</evidence>
<reference evidence="3" key="1">
    <citation type="submission" date="2015-11" db="EMBL/GenBank/DDBJ databases">
        <title>De novo transcriptome assembly of four potential Pierce s Disease insect vectors from Arizona vineyards.</title>
        <authorList>
            <person name="Tassone E.E."/>
        </authorList>
    </citation>
    <scope>NUCLEOTIDE SEQUENCE</scope>
</reference>
<name>A0A1B6KKB8_9HEMI</name>
<dbReference type="AlphaFoldDB" id="A0A1B6KKB8"/>
<evidence type="ECO:0000313" key="3">
    <source>
        <dbReference type="EMBL" id="JAT11893.1"/>
    </source>
</evidence>
<feature type="non-terminal residue" evidence="3">
    <location>
        <position position="138"/>
    </location>
</feature>
<protein>
    <submittedName>
        <fullName evidence="3">Uncharacterized protein</fullName>
    </submittedName>
</protein>
<feature type="chain" id="PRO_5008586653" evidence="2">
    <location>
        <begin position="19"/>
        <end position="138"/>
    </location>
</feature>